<feature type="domain" description="DOT1" evidence="13">
    <location>
        <begin position="1"/>
        <end position="289"/>
    </location>
</feature>
<dbReference type="GO" id="GO:0032259">
    <property type="term" value="P:methylation"/>
    <property type="evidence" value="ECO:0007669"/>
    <property type="project" value="UniProtKB-KW"/>
</dbReference>
<dbReference type="SUPFAM" id="SSF53335">
    <property type="entry name" value="S-adenosyl-L-methionine-dependent methyltransferases"/>
    <property type="match status" value="1"/>
</dbReference>
<comment type="function">
    <text evidence="11">Histone methyltransferase that specifically trimethylates histone H3 to form H3K79me3. This methylation is required for telomere silencing and for the pachytene checkpoint during the meiotic cell cycle by allowing the recruitment of RAD9 to double strand breaks. Nucleosomes are preferred as substrate compared to free histone.</text>
</comment>
<feature type="region of interest" description="Disordered" evidence="12">
    <location>
        <begin position="1"/>
        <end position="54"/>
    </location>
</feature>
<evidence type="ECO:0000256" key="9">
    <source>
        <dbReference type="ARBA" id="ARBA00029821"/>
    </source>
</evidence>
<feature type="compositionally biased region" description="Low complexity" evidence="12">
    <location>
        <begin position="14"/>
        <end position="23"/>
    </location>
</feature>
<sequence>MAPPAKTVVRGIARRQAASTRAPAPAPAPTTRPQGVCKRRVETEKTTTRKTPKNKAQRVEWILNYARHLAVNPIMAEVSAGGGLGRSETYGEMLPAFVSECLKEFRVTKNSRVVDIGSGIGNIVLHSYLERGCHAFGAELEAVRHRAATSYRAEIVDVLAHPPTAAHVRGLPPGSGFAEPPAGRVSLIREDCFAAGSATEAEVKKAKLVFCSNLTWPVELVIRQEDAVLLRLRKGAVFVILRQVVTGRRGRREKFLQEHGLVEERRMSARDRASWTSAPVEFYVYKKVA</sequence>
<proteinExistence type="inferred from homology"/>
<evidence type="ECO:0000313" key="15">
    <source>
        <dbReference type="Proteomes" id="UP000799536"/>
    </source>
</evidence>
<protein>
    <recommendedName>
        <fullName evidence="3 11">Histone-lysine N-methyltransferase, H3 lysine-79 specific</fullName>
        <ecNumber evidence="2 11">2.1.1.360</ecNumber>
    </recommendedName>
    <alternativeName>
        <fullName evidence="9 11">Histone H3-K79 methyltransferase</fullName>
    </alternativeName>
</protein>
<dbReference type="GO" id="GO:0140956">
    <property type="term" value="F:histone H3K79 trimethyltransferase activity"/>
    <property type="evidence" value="ECO:0007669"/>
    <property type="project" value="UniProtKB-EC"/>
</dbReference>
<evidence type="ECO:0000256" key="5">
    <source>
        <dbReference type="ARBA" id="ARBA00022679"/>
    </source>
</evidence>
<comment type="subcellular location">
    <subcellularLocation>
        <location evidence="1 11">Nucleus</location>
    </subcellularLocation>
</comment>
<evidence type="ECO:0000256" key="6">
    <source>
        <dbReference type="ARBA" id="ARBA00022691"/>
    </source>
</evidence>
<dbReference type="PROSITE" id="PS51569">
    <property type="entry name" value="DOT1"/>
    <property type="match status" value="1"/>
</dbReference>
<dbReference type="InterPro" id="IPR029063">
    <property type="entry name" value="SAM-dependent_MTases_sf"/>
</dbReference>
<evidence type="ECO:0000256" key="10">
    <source>
        <dbReference type="ARBA" id="ARBA00047770"/>
    </source>
</evidence>
<evidence type="ECO:0000256" key="12">
    <source>
        <dbReference type="SAM" id="MobiDB-lite"/>
    </source>
</evidence>
<evidence type="ECO:0000256" key="1">
    <source>
        <dbReference type="ARBA" id="ARBA00004123"/>
    </source>
</evidence>
<keyword evidence="15" id="KW-1185">Reference proteome</keyword>
<evidence type="ECO:0000256" key="4">
    <source>
        <dbReference type="ARBA" id="ARBA00022603"/>
    </source>
</evidence>
<gene>
    <name evidence="14" type="ORF">GQ43DRAFT_473464</name>
</gene>
<dbReference type="AlphaFoldDB" id="A0A9P4MU07"/>
<dbReference type="OrthoDB" id="443402at2759"/>
<dbReference type="Pfam" id="PF08123">
    <property type="entry name" value="DOT1"/>
    <property type="match status" value="1"/>
</dbReference>
<dbReference type="EC" id="2.1.1.360" evidence="2 11"/>
<keyword evidence="8 11" id="KW-0539">Nucleus</keyword>
<keyword evidence="5 11" id="KW-0808">Transferase</keyword>
<evidence type="ECO:0000256" key="11">
    <source>
        <dbReference type="RuleBase" id="RU271113"/>
    </source>
</evidence>
<reference evidence="14" key="1">
    <citation type="journal article" date="2020" name="Stud. Mycol.">
        <title>101 Dothideomycetes genomes: a test case for predicting lifestyles and emergence of pathogens.</title>
        <authorList>
            <person name="Haridas S."/>
            <person name="Albert R."/>
            <person name="Binder M."/>
            <person name="Bloem J."/>
            <person name="Labutti K."/>
            <person name="Salamov A."/>
            <person name="Andreopoulos B."/>
            <person name="Baker S."/>
            <person name="Barry K."/>
            <person name="Bills G."/>
            <person name="Bluhm B."/>
            <person name="Cannon C."/>
            <person name="Castanera R."/>
            <person name="Culley D."/>
            <person name="Daum C."/>
            <person name="Ezra D."/>
            <person name="Gonzalez J."/>
            <person name="Henrissat B."/>
            <person name="Kuo A."/>
            <person name="Liang C."/>
            <person name="Lipzen A."/>
            <person name="Lutzoni F."/>
            <person name="Magnuson J."/>
            <person name="Mondo S."/>
            <person name="Nolan M."/>
            <person name="Ohm R."/>
            <person name="Pangilinan J."/>
            <person name="Park H.-J."/>
            <person name="Ramirez L."/>
            <person name="Alfaro M."/>
            <person name="Sun H."/>
            <person name="Tritt A."/>
            <person name="Yoshinaga Y."/>
            <person name="Zwiers L.-H."/>
            <person name="Turgeon B."/>
            <person name="Goodwin S."/>
            <person name="Spatafora J."/>
            <person name="Crous P."/>
            <person name="Grigoriev I."/>
        </authorList>
    </citation>
    <scope>NUCLEOTIDE SEQUENCE</scope>
    <source>
        <strain evidence="14">ATCC 74209</strain>
    </source>
</reference>
<comment type="catalytic activity">
    <reaction evidence="10 11">
        <text>L-lysyl(79)-[histone H3] + 3 S-adenosyl-L-methionine = N(6),N(6),N(6)-trimethyl-L-lysyl(79)-[histone H3] + 3 S-adenosyl-L-homocysteine + 3 H(+)</text>
        <dbReference type="Rhea" id="RHEA:60328"/>
        <dbReference type="Rhea" id="RHEA-COMP:15549"/>
        <dbReference type="Rhea" id="RHEA-COMP:15552"/>
        <dbReference type="ChEBI" id="CHEBI:15378"/>
        <dbReference type="ChEBI" id="CHEBI:29969"/>
        <dbReference type="ChEBI" id="CHEBI:57856"/>
        <dbReference type="ChEBI" id="CHEBI:59789"/>
        <dbReference type="ChEBI" id="CHEBI:61961"/>
        <dbReference type="EC" id="2.1.1.360"/>
    </reaction>
</comment>
<dbReference type="GO" id="GO:0005634">
    <property type="term" value="C:nucleus"/>
    <property type="evidence" value="ECO:0007669"/>
    <property type="project" value="UniProtKB-SubCell"/>
</dbReference>
<comment type="similarity">
    <text evidence="11">Belongs to the class I-like SAM-binding methyltransferase superfamily. DOT1 family.</text>
</comment>
<dbReference type="GO" id="GO:0000077">
    <property type="term" value="P:DNA damage checkpoint signaling"/>
    <property type="evidence" value="ECO:0007669"/>
    <property type="project" value="TreeGrafter"/>
</dbReference>
<organism evidence="14 15">
    <name type="scientific">Delitschia confertaspora ATCC 74209</name>
    <dbReference type="NCBI Taxonomy" id="1513339"/>
    <lineage>
        <taxon>Eukaryota</taxon>
        <taxon>Fungi</taxon>
        <taxon>Dikarya</taxon>
        <taxon>Ascomycota</taxon>
        <taxon>Pezizomycotina</taxon>
        <taxon>Dothideomycetes</taxon>
        <taxon>Pleosporomycetidae</taxon>
        <taxon>Pleosporales</taxon>
        <taxon>Delitschiaceae</taxon>
        <taxon>Delitschia</taxon>
    </lineage>
</organism>
<evidence type="ECO:0000256" key="2">
    <source>
        <dbReference type="ARBA" id="ARBA00012190"/>
    </source>
</evidence>
<evidence type="ECO:0000256" key="7">
    <source>
        <dbReference type="ARBA" id="ARBA00022853"/>
    </source>
</evidence>
<keyword evidence="4 11" id="KW-0489">Methyltransferase</keyword>
<dbReference type="Proteomes" id="UP000799536">
    <property type="component" value="Unassembled WGS sequence"/>
</dbReference>
<keyword evidence="6 11" id="KW-0949">S-adenosyl-L-methionine</keyword>
<dbReference type="PANTHER" id="PTHR21451:SF0">
    <property type="entry name" value="HISTONE-LYSINE N-METHYLTRANSFERASE, H3 LYSINE-79 SPECIFIC"/>
    <property type="match status" value="1"/>
</dbReference>
<keyword evidence="7 11" id="KW-0156">Chromatin regulator</keyword>
<comment type="caution">
    <text evidence="14">The sequence shown here is derived from an EMBL/GenBank/DDBJ whole genome shotgun (WGS) entry which is preliminary data.</text>
</comment>
<comment type="miscellaneous">
    <text evidence="11">In contrast to other lysine histone methyltransferases, it does not contain a SET domain, suggesting the existence of another mechanism for methylation of lysine residues of histones.</text>
</comment>
<dbReference type="PANTHER" id="PTHR21451">
    <property type="entry name" value="HISTONE H3 METHYLTRANSFERASE"/>
    <property type="match status" value="1"/>
</dbReference>
<accession>A0A9P4MU07</accession>
<dbReference type="GO" id="GO:0006281">
    <property type="term" value="P:DNA repair"/>
    <property type="evidence" value="ECO:0007669"/>
    <property type="project" value="TreeGrafter"/>
</dbReference>
<evidence type="ECO:0000256" key="3">
    <source>
        <dbReference type="ARBA" id="ARBA00020987"/>
    </source>
</evidence>
<evidence type="ECO:0000313" key="14">
    <source>
        <dbReference type="EMBL" id="KAF2199613.1"/>
    </source>
</evidence>
<comment type="activity regulation">
    <text evidence="11">Ubiquitination of histone H2B to form H2BK123ub1 is required for efficient DOT1 methyltransferase activity on histone H3.</text>
</comment>
<name>A0A9P4MU07_9PLEO</name>
<evidence type="ECO:0000256" key="8">
    <source>
        <dbReference type="ARBA" id="ARBA00023242"/>
    </source>
</evidence>
<dbReference type="Gene3D" id="3.40.50.150">
    <property type="entry name" value="Vaccinia Virus protein VP39"/>
    <property type="match status" value="1"/>
</dbReference>
<dbReference type="EMBL" id="ML994065">
    <property type="protein sequence ID" value="KAF2199613.1"/>
    <property type="molecule type" value="Genomic_DNA"/>
</dbReference>
<dbReference type="InterPro" id="IPR025789">
    <property type="entry name" value="DOT1_dom"/>
</dbReference>
<dbReference type="InterPro" id="IPR030445">
    <property type="entry name" value="H3-K79_meTrfase"/>
</dbReference>
<evidence type="ECO:0000259" key="13">
    <source>
        <dbReference type="PROSITE" id="PS51569"/>
    </source>
</evidence>